<dbReference type="Pfam" id="PF15433">
    <property type="entry name" value="MRP-S31"/>
    <property type="match status" value="1"/>
</dbReference>
<evidence type="ECO:0000256" key="3">
    <source>
        <dbReference type="ARBA" id="ARBA00022946"/>
    </source>
</evidence>
<dbReference type="AlphaFoldDB" id="A0AAN9Y554"/>
<evidence type="ECO:0000256" key="9">
    <source>
        <dbReference type="SAM" id="MobiDB-lite"/>
    </source>
</evidence>
<sequence length="370" mass="42584">MNKLPSNLSILLTCSRIIRSVRNTRGIFSSSTVLNDNKDDGDQKKDHVEAEKTDPVTQKKETEKKLQDLLLMMSKITTEPVPNVKIPKPREHGKAQYEKKKAEFLKQREEAEQQKLENQLGRAASRVATSIGGDPNKTEEELLDLYLYGKTSEQKAEDEKKQKVDLGDLISSMKIEKDEGPSRADQLRAYYASRPDKFRVRKTGTSLTSGESIDIFGEEPFGIFQHQTEKSEAPATELTTWNYLHERDLRLVVTHPPANIFEQLIRWTDEGKIWRFPIDNEQDWPEEENVDFTEHVFLERHIEPWCPKSGPIRHFMELVCVGLSKNPYLTVAEKRAHISYYENYFRSKNALLVELGIPEIPGKSEQVAVE</sequence>
<dbReference type="EMBL" id="JBBCAQ010000019">
    <property type="protein sequence ID" value="KAK7595036.1"/>
    <property type="molecule type" value="Genomic_DNA"/>
</dbReference>
<organism evidence="10 11">
    <name type="scientific">Parthenolecanium corni</name>
    <dbReference type="NCBI Taxonomy" id="536013"/>
    <lineage>
        <taxon>Eukaryota</taxon>
        <taxon>Metazoa</taxon>
        <taxon>Ecdysozoa</taxon>
        <taxon>Arthropoda</taxon>
        <taxon>Hexapoda</taxon>
        <taxon>Insecta</taxon>
        <taxon>Pterygota</taxon>
        <taxon>Neoptera</taxon>
        <taxon>Paraneoptera</taxon>
        <taxon>Hemiptera</taxon>
        <taxon>Sternorrhyncha</taxon>
        <taxon>Coccoidea</taxon>
        <taxon>Coccidae</taxon>
        <taxon>Parthenolecanium</taxon>
    </lineage>
</organism>
<keyword evidence="5" id="KW-0496">Mitochondrion</keyword>
<evidence type="ECO:0000313" key="10">
    <source>
        <dbReference type="EMBL" id="KAK7595036.1"/>
    </source>
</evidence>
<dbReference type="InterPro" id="IPR026299">
    <property type="entry name" value="MRP-S31"/>
</dbReference>
<evidence type="ECO:0000256" key="7">
    <source>
        <dbReference type="ARBA" id="ARBA00035133"/>
    </source>
</evidence>
<keyword evidence="4" id="KW-0689">Ribosomal protein</keyword>
<evidence type="ECO:0000256" key="5">
    <source>
        <dbReference type="ARBA" id="ARBA00023128"/>
    </source>
</evidence>
<keyword evidence="11" id="KW-1185">Reference proteome</keyword>
<accession>A0AAN9Y554</accession>
<reference evidence="10 11" key="1">
    <citation type="submission" date="2024-03" db="EMBL/GenBank/DDBJ databases">
        <title>Adaptation during the transition from Ophiocordyceps entomopathogen to insect associate is accompanied by gene loss and intensified selection.</title>
        <authorList>
            <person name="Ward C.M."/>
            <person name="Onetto C.A."/>
            <person name="Borneman A.R."/>
        </authorList>
    </citation>
    <scope>NUCLEOTIDE SEQUENCE [LARGE SCALE GENOMIC DNA]</scope>
    <source>
        <strain evidence="10">AWRI1</strain>
        <tissue evidence="10">Single Adult Female</tissue>
    </source>
</reference>
<name>A0AAN9Y554_9HEMI</name>
<comment type="subcellular location">
    <subcellularLocation>
        <location evidence="1">Mitochondrion</location>
    </subcellularLocation>
</comment>
<dbReference type="GO" id="GO:0003735">
    <property type="term" value="F:structural constituent of ribosome"/>
    <property type="evidence" value="ECO:0007669"/>
    <property type="project" value="InterPro"/>
</dbReference>
<evidence type="ECO:0000256" key="2">
    <source>
        <dbReference type="ARBA" id="ARBA00011057"/>
    </source>
</evidence>
<dbReference type="Proteomes" id="UP001367676">
    <property type="component" value="Unassembled WGS sequence"/>
</dbReference>
<keyword evidence="3" id="KW-0809">Transit peptide</keyword>
<gene>
    <name evidence="10" type="ORF">V9T40_001469</name>
</gene>
<dbReference type="PANTHER" id="PTHR13231">
    <property type="entry name" value="MITOCHONDRIAL RIBOSOMAL PROTEIN S31"/>
    <property type="match status" value="1"/>
</dbReference>
<proteinExistence type="inferred from homology"/>
<evidence type="ECO:0000256" key="1">
    <source>
        <dbReference type="ARBA" id="ARBA00004173"/>
    </source>
</evidence>
<comment type="similarity">
    <text evidence="2">Belongs to the mitochondrion-specific ribosomal protein mS31 family.</text>
</comment>
<evidence type="ECO:0000313" key="11">
    <source>
        <dbReference type="Proteomes" id="UP001367676"/>
    </source>
</evidence>
<dbReference type="GO" id="GO:0005763">
    <property type="term" value="C:mitochondrial small ribosomal subunit"/>
    <property type="evidence" value="ECO:0007669"/>
    <property type="project" value="InterPro"/>
</dbReference>
<evidence type="ECO:0000256" key="8">
    <source>
        <dbReference type="ARBA" id="ARBA00035363"/>
    </source>
</evidence>
<evidence type="ECO:0000256" key="6">
    <source>
        <dbReference type="ARBA" id="ARBA00023274"/>
    </source>
</evidence>
<keyword evidence="6" id="KW-0687">Ribonucleoprotein</keyword>
<feature type="region of interest" description="Disordered" evidence="9">
    <location>
        <begin position="31"/>
        <end position="62"/>
    </location>
</feature>
<protein>
    <recommendedName>
        <fullName evidence="7">Small ribosomal subunit protein mS31</fullName>
    </recommendedName>
    <alternativeName>
        <fullName evidence="8">28S ribosomal protein S31, mitochondrial</fullName>
    </alternativeName>
</protein>
<feature type="compositionally biased region" description="Basic and acidic residues" evidence="9">
    <location>
        <begin position="36"/>
        <end position="62"/>
    </location>
</feature>
<comment type="caution">
    <text evidence="10">The sequence shown here is derived from an EMBL/GenBank/DDBJ whole genome shotgun (WGS) entry which is preliminary data.</text>
</comment>
<dbReference type="PANTHER" id="PTHR13231:SF3">
    <property type="entry name" value="SMALL RIBOSOMAL SUBUNIT PROTEIN MS31"/>
    <property type="match status" value="1"/>
</dbReference>
<evidence type="ECO:0000256" key="4">
    <source>
        <dbReference type="ARBA" id="ARBA00022980"/>
    </source>
</evidence>